<proteinExistence type="inferred from homology"/>
<dbReference type="PANTHER" id="PTHR10044:SF139">
    <property type="entry name" value="DEATH-ASSOCIATED INHIBITOR OF APOPTOSIS 2"/>
    <property type="match status" value="1"/>
</dbReference>
<dbReference type="PROSITE" id="PS50143">
    <property type="entry name" value="BIR_REPEAT_2"/>
    <property type="match status" value="2"/>
</dbReference>
<dbReference type="InterPro" id="IPR001841">
    <property type="entry name" value="Znf_RING"/>
</dbReference>
<evidence type="ECO:0000256" key="4">
    <source>
        <dbReference type="ARBA" id="ARBA00022833"/>
    </source>
</evidence>
<organism evidence="7">
    <name type="scientific">Magallana gigas</name>
    <name type="common">Pacific oyster</name>
    <name type="synonym">Crassostrea gigas</name>
    <dbReference type="NCBI Taxonomy" id="29159"/>
    <lineage>
        <taxon>Eukaryota</taxon>
        <taxon>Metazoa</taxon>
        <taxon>Spiralia</taxon>
        <taxon>Lophotrochozoa</taxon>
        <taxon>Mollusca</taxon>
        <taxon>Bivalvia</taxon>
        <taxon>Autobranchia</taxon>
        <taxon>Pteriomorphia</taxon>
        <taxon>Ostreida</taxon>
        <taxon>Ostreoidea</taxon>
        <taxon>Ostreidae</taxon>
        <taxon>Magallana</taxon>
    </lineage>
</organism>
<dbReference type="PANTHER" id="PTHR10044">
    <property type="entry name" value="INHIBITOR OF APOPTOSIS"/>
    <property type="match status" value="1"/>
</dbReference>
<reference evidence="7" key="1">
    <citation type="journal article" date="2012" name="Nature">
        <title>The oyster genome reveals stress adaptation and complexity of shell formation.</title>
        <authorList>
            <person name="Zhang G."/>
            <person name="Fang X."/>
            <person name="Guo X."/>
            <person name="Li L."/>
            <person name="Luo R."/>
            <person name="Xu F."/>
            <person name="Yang P."/>
            <person name="Zhang L."/>
            <person name="Wang X."/>
            <person name="Qi H."/>
            <person name="Xiong Z."/>
            <person name="Que H."/>
            <person name="Xie Y."/>
            <person name="Holland P.W."/>
            <person name="Paps J."/>
            <person name="Zhu Y."/>
            <person name="Wu F."/>
            <person name="Chen Y."/>
            <person name="Wang J."/>
            <person name="Peng C."/>
            <person name="Meng J."/>
            <person name="Yang L."/>
            <person name="Liu J."/>
            <person name="Wen B."/>
            <person name="Zhang N."/>
            <person name="Huang Z."/>
            <person name="Zhu Q."/>
            <person name="Feng Y."/>
            <person name="Mount A."/>
            <person name="Hedgecock D."/>
            <person name="Xu Z."/>
            <person name="Liu Y."/>
            <person name="Domazet-Loso T."/>
            <person name="Du Y."/>
            <person name="Sun X."/>
            <person name="Zhang S."/>
            <person name="Liu B."/>
            <person name="Cheng P."/>
            <person name="Jiang X."/>
            <person name="Li J."/>
            <person name="Fan D."/>
            <person name="Wang W."/>
            <person name="Fu W."/>
            <person name="Wang T."/>
            <person name="Wang B."/>
            <person name="Zhang J."/>
            <person name="Peng Z."/>
            <person name="Li Y."/>
            <person name="Li N."/>
            <person name="Wang J."/>
            <person name="Chen M."/>
            <person name="He Y."/>
            <person name="Tan F."/>
            <person name="Song X."/>
            <person name="Zheng Q."/>
            <person name="Huang R."/>
            <person name="Yang H."/>
            <person name="Du X."/>
            <person name="Chen L."/>
            <person name="Yang M."/>
            <person name="Gaffney P.M."/>
            <person name="Wang S."/>
            <person name="Luo L."/>
            <person name="She Z."/>
            <person name="Ming Y."/>
            <person name="Huang W."/>
            <person name="Zhang S."/>
            <person name="Huang B."/>
            <person name="Zhang Y."/>
            <person name="Qu T."/>
            <person name="Ni P."/>
            <person name="Miao G."/>
            <person name="Wang J."/>
            <person name="Wang Q."/>
            <person name="Steinberg C.E."/>
            <person name="Wang H."/>
            <person name="Li N."/>
            <person name="Qian L."/>
            <person name="Zhang G."/>
            <person name="Li Y."/>
            <person name="Yang H."/>
            <person name="Liu X."/>
            <person name="Wang J."/>
            <person name="Yin Y."/>
            <person name="Wang J."/>
        </authorList>
    </citation>
    <scope>NUCLEOTIDE SEQUENCE [LARGE SCALE GENOMIC DNA]</scope>
    <source>
        <strain evidence="7">05x7-T-G4-1.051#20</strain>
    </source>
</reference>
<dbReference type="Pfam" id="PF13920">
    <property type="entry name" value="zf-C3HC4_3"/>
    <property type="match status" value="1"/>
</dbReference>
<dbReference type="Gene3D" id="1.10.533.10">
    <property type="entry name" value="Death Domain, Fas"/>
    <property type="match status" value="1"/>
</dbReference>
<dbReference type="GO" id="GO:0005737">
    <property type="term" value="C:cytoplasm"/>
    <property type="evidence" value="ECO:0007669"/>
    <property type="project" value="TreeGrafter"/>
</dbReference>
<evidence type="ECO:0000256" key="5">
    <source>
        <dbReference type="PROSITE-ProRule" id="PRU00175"/>
    </source>
</evidence>
<dbReference type="EMBL" id="JH816338">
    <property type="protein sequence ID" value="EKC42441.1"/>
    <property type="molecule type" value="Genomic_DNA"/>
</dbReference>
<dbReference type="KEGG" id="crg:105328051"/>
<evidence type="ECO:0000313" key="9">
    <source>
        <dbReference type="Proteomes" id="UP000005408"/>
    </source>
</evidence>
<name>K1S4Y1_MAGGI</name>
<dbReference type="SUPFAM" id="SSF57924">
    <property type="entry name" value="Inhibitor of apoptosis (IAP) repeat"/>
    <property type="match status" value="2"/>
</dbReference>
<dbReference type="Pfam" id="PF00653">
    <property type="entry name" value="BIR"/>
    <property type="match status" value="2"/>
</dbReference>
<dbReference type="InterPro" id="IPR050784">
    <property type="entry name" value="IAP"/>
</dbReference>
<dbReference type="EnsemblMetazoa" id="G17930.1">
    <property type="protein sequence ID" value="G17930.1:cds"/>
    <property type="gene ID" value="G17930"/>
</dbReference>
<keyword evidence="2" id="KW-0479">Metal-binding</keyword>
<dbReference type="InterPro" id="IPR001370">
    <property type="entry name" value="BIR_rpt"/>
</dbReference>
<dbReference type="InterPro" id="IPR011029">
    <property type="entry name" value="DEATH-like_dom_sf"/>
</dbReference>
<dbReference type="AlphaFoldDB" id="K1S4Y1"/>
<evidence type="ECO:0000256" key="2">
    <source>
        <dbReference type="ARBA" id="ARBA00022723"/>
    </source>
</evidence>
<evidence type="ECO:0000313" key="7">
    <source>
        <dbReference type="EMBL" id="EKC42441.1"/>
    </source>
</evidence>
<evidence type="ECO:0000259" key="6">
    <source>
        <dbReference type="PROSITE" id="PS50089"/>
    </source>
</evidence>
<evidence type="ECO:0000256" key="3">
    <source>
        <dbReference type="ARBA" id="ARBA00022771"/>
    </source>
</evidence>
<keyword evidence="4" id="KW-0862">Zinc</keyword>
<feature type="domain" description="RING-type" evidence="6">
    <location>
        <begin position="224"/>
        <end position="259"/>
    </location>
</feature>
<dbReference type="Gene3D" id="1.10.1170.10">
    <property type="entry name" value="Inhibitor Of Apoptosis Protein (2mihbC-IAP-1), Chain A"/>
    <property type="match status" value="3"/>
</dbReference>
<evidence type="ECO:0000313" key="8">
    <source>
        <dbReference type="EnsemblMetazoa" id="G17930.1:cds"/>
    </source>
</evidence>
<protein>
    <submittedName>
        <fullName evidence="7">Baculoviral IAP repeat-containing protein 7-B</fullName>
    </submittedName>
    <submittedName>
        <fullName evidence="8">RING-type domain-containing protein</fullName>
    </submittedName>
</protein>
<gene>
    <name evidence="7" type="ORF">CGI_10016354</name>
</gene>
<dbReference type="GO" id="GO:0008270">
    <property type="term" value="F:zinc ion binding"/>
    <property type="evidence" value="ECO:0007669"/>
    <property type="project" value="UniProtKB-KW"/>
</dbReference>
<dbReference type="OMA" id="ARYPAYK"/>
<dbReference type="PROSITE" id="PS50089">
    <property type="entry name" value="ZF_RING_2"/>
    <property type="match status" value="1"/>
</dbReference>
<dbReference type="HOGENOM" id="CLU_1031546_0_0_1"/>
<evidence type="ECO:0000256" key="1">
    <source>
        <dbReference type="ARBA" id="ARBA00006672"/>
    </source>
</evidence>
<dbReference type="FunFam" id="1.10.1170.10:FF:000002">
    <property type="entry name" value="Baculoviral IAP repeat containing 7"/>
    <property type="match status" value="1"/>
</dbReference>
<dbReference type="EnsemblMetazoa" id="G17930.2">
    <property type="protein sequence ID" value="G17930.2:cds"/>
    <property type="gene ID" value="G17930"/>
</dbReference>
<keyword evidence="3 5" id="KW-0863">Zinc-finger</keyword>
<dbReference type="SMART" id="SM00238">
    <property type="entry name" value="BIR"/>
    <property type="match status" value="2"/>
</dbReference>
<dbReference type="EnsemblMetazoa" id="G17930.3">
    <property type="protein sequence ID" value="G17930.3:cds"/>
    <property type="gene ID" value="G17930"/>
</dbReference>
<comment type="similarity">
    <text evidence="1">Belongs to the IAP family.</text>
</comment>
<dbReference type="OrthoDB" id="6139834at2759"/>
<dbReference type="Proteomes" id="UP000005408">
    <property type="component" value="Unassembled WGS sequence"/>
</dbReference>
<accession>K1S4Y1</accession>
<reference evidence="8" key="2">
    <citation type="submission" date="2022-08" db="UniProtKB">
        <authorList>
            <consortium name="EnsemblMetazoa"/>
        </authorList>
    </citation>
    <scope>IDENTIFICATION</scope>
    <source>
        <strain evidence="8">05x7-T-G4-1.051#20</strain>
    </source>
</reference>
<keyword evidence="9" id="KW-1185">Reference proteome</keyword>
<sequence>MAFTNLSNGGYGDVHVKSCLEPTRPRYFYPAYRNEETRVLSFSDPSANGLMKMARALAEAGFFYEGYNSKTACFACGVSHDNWSERDNPLKEHLKKNPKCIHALQSEQKANVQARSDSAYLRDPEIVSSARYSDYTEALLREASFQMANGNLKQRAPNLAKSGFFCKGSGNTVTCFCCGLEMTLEFHEDVTEKHLQLSPNCELLRYEMQKMNDDAHRIRQQLLCKVCYANRVMITFRPCCHLATCEECADKLELCPICRTVIMEKIKTFL</sequence>
<dbReference type="GO" id="GO:0005634">
    <property type="term" value="C:nucleus"/>
    <property type="evidence" value="ECO:0007669"/>
    <property type="project" value="TreeGrafter"/>
</dbReference>